<evidence type="ECO:0000313" key="3">
    <source>
        <dbReference type="Proteomes" id="UP000002051"/>
    </source>
</evidence>
<reference evidence="2" key="3">
    <citation type="submission" date="2015-04" db="UniProtKB">
        <authorList>
            <consortium name="EnsemblPlants"/>
        </authorList>
    </citation>
    <scope>IDENTIFICATION</scope>
    <source>
        <strain evidence="2">cv. Jemalong A17</strain>
    </source>
</reference>
<protein>
    <submittedName>
        <fullName evidence="1">Trithorax protein, putative</fullName>
    </submittedName>
</protein>
<dbReference type="AlphaFoldDB" id="G7K493"/>
<dbReference type="Proteomes" id="UP000002051">
    <property type="component" value="Chromosome 5"/>
</dbReference>
<dbReference type="EMBL" id="CM001221">
    <property type="protein sequence ID" value="AES96338.1"/>
    <property type="molecule type" value="Genomic_DNA"/>
</dbReference>
<proteinExistence type="predicted"/>
<dbReference type="HOGENOM" id="CLU_3127366_0_0_1"/>
<name>G7K493_MEDTR</name>
<keyword evidence="3" id="KW-1185">Reference proteome</keyword>
<dbReference type="EnsemblPlants" id="AES96338">
    <property type="protein sequence ID" value="AES96338"/>
    <property type="gene ID" value="MTR_5g035900"/>
</dbReference>
<accession>G7K493</accession>
<evidence type="ECO:0000313" key="2">
    <source>
        <dbReference type="EnsemblPlants" id="AES96338"/>
    </source>
</evidence>
<sequence>MCSSENGEPKTLSWYYVLEWNKNNGKLVLPKKVTVLCNSVEGIYFPSLHL</sequence>
<reference evidence="1 3" key="1">
    <citation type="journal article" date="2011" name="Nature">
        <title>The Medicago genome provides insight into the evolution of rhizobial symbioses.</title>
        <authorList>
            <person name="Young N.D."/>
            <person name="Debelle F."/>
            <person name="Oldroyd G.E."/>
            <person name="Geurts R."/>
            <person name="Cannon S.B."/>
            <person name="Udvardi M.K."/>
            <person name="Benedito V.A."/>
            <person name="Mayer K.F."/>
            <person name="Gouzy J."/>
            <person name="Schoof H."/>
            <person name="Van de Peer Y."/>
            <person name="Proost S."/>
            <person name="Cook D.R."/>
            <person name="Meyers B.C."/>
            <person name="Spannagl M."/>
            <person name="Cheung F."/>
            <person name="De Mita S."/>
            <person name="Krishnakumar V."/>
            <person name="Gundlach H."/>
            <person name="Zhou S."/>
            <person name="Mudge J."/>
            <person name="Bharti A.K."/>
            <person name="Murray J.D."/>
            <person name="Naoumkina M.A."/>
            <person name="Rosen B."/>
            <person name="Silverstein K.A."/>
            <person name="Tang H."/>
            <person name="Rombauts S."/>
            <person name="Zhao P.X."/>
            <person name="Zhou P."/>
            <person name="Barbe V."/>
            <person name="Bardou P."/>
            <person name="Bechner M."/>
            <person name="Bellec A."/>
            <person name="Berger A."/>
            <person name="Berges H."/>
            <person name="Bidwell S."/>
            <person name="Bisseling T."/>
            <person name="Choisne N."/>
            <person name="Couloux A."/>
            <person name="Denny R."/>
            <person name="Deshpande S."/>
            <person name="Dai X."/>
            <person name="Doyle J.J."/>
            <person name="Dudez A.M."/>
            <person name="Farmer A.D."/>
            <person name="Fouteau S."/>
            <person name="Franken C."/>
            <person name="Gibelin C."/>
            <person name="Gish J."/>
            <person name="Goldstein S."/>
            <person name="Gonzalez A.J."/>
            <person name="Green P.J."/>
            <person name="Hallab A."/>
            <person name="Hartog M."/>
            <person name="Hua A."/>
            <person name="Humphray S.J."/>
            <person name="Jeong D.H."/>
            <person name="Jing Y."/>
            <person name="Jocker A."/>
            <person name="Kenton S.M."/>
            <person name="Kim D.J."/>
            <person name="Klee K."/>
            <person name="Lai H."/>
            <person name="Lang C."/>
            <person name="Lin S."/>
            <person name="Macmil S.L."/>
            <person name="Magdelenat G."/>
            <person name="Matthews L."/>
            <person name="McCorrison J."/>
            <person name="Monaghan E.L."/>
            <person name="Mun J.H."/>
            <person name="Najar F.Z."/>
            <person name="Nicholson C."/>
            <person name="Noirot C."/>
            <person name="O'Bleness M."/>
            <person name="Paule C.R."/>
            <person name="Poulain J."/>
            <person name="Prion F."/>
            <person name="Qin B."/>
            <person name="Qu C."/>
            <person name="Retzel E.F."/>
            <person name="Riddle C."/>
            <person name="Sallet E."/>
            <person name="Samain S."/>
            <person name="Samson N."/>
            <person name="Sanders I."/>
            <person name="Saurat O."/>
            <person name="Scarpelli C."/>
            <person name="Schiex T."/>
            <person name="Segurens B."/>
            <person name="Severin A.J."/>
            <person name="Sherrier D.J."/>
            <person name="Shi R."/>
            <person name="Sims S."/>
            <person name="Singer S.R."/>
            <person name="Sinharoy S."/>
            <person name="Sterck L."/>
            <person name="Viollet A."/>
            <person name="Wang B.B."/>
            <person name="Wang K."/>
            <person name="Wang M."/>
            <person name="Wang X."/>
            <person name="Warfsmann J."/>
            <person name="Weissenbach J."/>
            <person name="White D.D."/>
            <person name="White J.D."/>
            <person name="Wiley G.B."/>
            <person name="Wincker P."/>
            <person name="Xing Y."/>
            <person name="Yang L."/>
            <person name="Yao Z."/>
            <person name="Ying F."/>
            <person name="Zhai J."/>
            <person name="Zhou L."/>
            <person name="Zuber A."/>
            <person name="Denarie J."/>
            <person name="Dixon R.A."/>
            <person name="May G.D."/>
            <person name="Schwartz D.C."/>
            <person name="Rogers J."/>
            <person name="Quetier F."/>
            <person name="Town C.D."/>
            <person name="Roe B.A."/>
        </authorList>
    </citation>
    <scope>NUCLEOTIDE SEQUENCE [LARGE SCALE GENOMIC DNA]</scope>
    <source>
        <strain evidence="1">A17</strain>
        <strain evidence="2 3">cv. Jemalong A17</strain>
    </source>
</reference>
<organism evidence="1 3">
    <name type="scientific">Medicago truncatula</name>
    <name type="common">Barrel medic</name>
    <name type="synonym">Medicago tribuloides</name>
    <dbReference type="NCBI Taxonomy" id="3880"/>
    <lineage>
        <taxon>Eukaryota</taxon>
        <taxon>Viridiplantae</taxon>
        <taxon>Streptophyta</taxon>
        <taxon>Embryophyta</taxon>
        <taxon>Tracheophyta</taxon>
        <taxon>Spermatophyta</taxon>
        <taxon>Magnoliopsida</taxon>
        <taxon>eudicotyledons</taxon>
        <taxon>Gunneridae</taxon>
        <taxon>Pentapetalae</taxon>
        <taxon>rosids</taxon>
        <taxon>fabids</taxon>
        <taxon>Fabales</taxon>
        <taxon>Fabaceae</taxon>
        <taxon>Papilionoideae</taxon>
        <taxon>50 kb inversion clade</taxon>
        <taxon>NPAAA clade</taxon>
        <taxon>Hologalegina</taxon>
        <taxon>IRL clade</taxon>
        <taxon>Trifolieae</taxon>
        <taxon>Medicago</taxon>
    </lineage>
</organism>
<reference evidence="1 3" key="2">
    <citation type="journal article" date="2014" name="BMC Genomics">
        <title>An improved genome release (version Mt4.0) for the model legume Medicago truncatula.</title>
        <authorList>
            <person name="Tang H."/>
            <person name="Krishnakumar V."/>
            <person name="Bidwell S."/>
            <person name="Rosen B."/>
            <person name="Chan A."/>
            <person name="Zhou S."/>
            <person name="Gentzbittel L."/>
            <person name="Childs K.L."/>
            <person name="Yandell M."/>
            <person name="Gundlach H."/>
            <person name="Mayer K.F."/>
            <person name="Schwartz D.C."/>
            <person name="Town C.D."/>
        </authorList>
    </citation>
    <scope>GENOME REANNOTATION</scope>
    <source>
        <strain evidence="2 3">cv. Jemalong A17</strain>
    </source>
</reference>
<evidence type="ECO:0000313" key="1">
    <source>
        <dbReference type="EMBL" id="AES96338.1"/>
    </source>
</evidence>
<dbReference type="PaxDb" id="3880-AES96338"/>
<gene>
    <name evidence="1" type="ordered locus">MTR_5g035900</name>
</gene>